<dbReference type="Proteomes" id="UP000504621">
    <property type="component" value="Unplaced"/>
</dbReference>
<reference evidence="3" key="1">
    <citation type="submission" date="2025-08" db="UniProtKB">
        <authorList>
            <consortium name="RefSeq"/>
        </authorList>
    </citation>
    <scope>IDENTIFICATION</scope>
    <source>
        <tissue evidence="3">Leaf</tissue>
    </source>
</reference>
<dbReference type="GeneID" id="110418067"/>
<gene>
    <name evidence="3" type="primary">LOC110418067</name>
</gene>
<evidence type="ECO:0000256" key="1">
    <source>
        <dbReference type="SAM" id="Phobius"/>
    </source>
</evidence>
<dbReference type="OrthoDB" id="541710at2759"/>
<keyword evidence="1" id="KW-1133">Transmembrane helix</keyword>
<dbReference type="InterPro" id="IPR039698">
    <property type="entry name" value="Dfg10/SRD5A3"/>
</dbReference>
<evidence type="ECO:0000313" key="2">
    <source>
        <dbReference type="Proteomes" id="UP000504621"/>
    </source>
</evidence>
<dbReference type="UniPathway" id="UPA00378"/>
<dbReference type="GO" id="GO:0003865">
    <property type="term" value="F:3-oxo-5-alpha-steroid 4-dehydrogenase activity"/>
    <property type="evidence" value="ECO:0007669"/>
    <property type="project" value="TreeGrafter"/>
</dbReference>
<dbReference type="GO" id="GO:0005783">
    <property type="term" value="C:endoplasmic reticulum"/>
    <property type="evidence" value="ECO:0007669"/>
    <property type="project" value="TreeGrafter"/>
</dbReference>
<dbReference type="PANTHER" id="PTHR14624">
    <property type="entry name" value="DFG10 PROTEIN"/>
    <property type="match status" value="1"/>
</dbReference>
<evidence type="ECO:0000313" key="3">
    <source>
        <dbReference type="RefSeq" id="XP_021286361.1"/>
    </source>
</evidence>
<organism evidence="2 3">
    <name type="scientific">Herrania umbratica</name>
    <dbReference type="NCBI Taxonomy" id="108875"/>
    <lineage>
        <taxon>Eukaryota</taxon>
        <taxon>Viridiplantae</taxon>
        <taxon>Streptophyta</taxon>
        <taxon>Embryophyta</taxon>
        <taxon>Tracheophyta</taxon>
        <taxon>Spermatophyta</taxon>
        <taxon>Magnoliopsida</taxon>
        <taxon>eudicotyledons</taxon>
        <taxon>Gunneridae</taxon>
        <taxon>Pentapetalae</taxon>
        <taxon>rosids</taxon>
        <taxon>malvids</taxon>
        <taxon>Malvales</taxon>
        <taxon>Malvaceae</taxon>
        <taxon>Byttnerioideae</taxon>
        <taxon>Herrania</taxon>
    </lineage>
</organism>
<sequence>MARNGQVAYTIVEKVYCGSIQACCTKTIPFLIRASAKRPRQNSRHGKSLRLNADAAFIHESEAIRVSFLVKIGVGLVAWLRATWVAVILPIISASVPSSKLSSFHELILGFAQRGKIRQPSSCKSKNVPRRFFSHFYVVASIWTTLLLLTAWLYAYAMAPMNSGPSHFSHLASHSHLTGGSHIFSLHESHSTLVEQYRVWRIVFVLMLMEAQISNHSSMFIYRIAAPLSLCCNCTPVVFRFTMTLVSKFIIEAKNQMTAIEIDWTATVDWWCSISMTLSCNPRFTVGRGHMLNKSMTVIPTADWLETVSSPHYLAEIVRSLFLHLSRLLTAGGKSGICSS</sequence>
<feature type="transmembrane region" description="Helical" evidence="1">
    <location>
        <begin position="136"/>
        <end position="157"/>
    </location>
</feature>
<dbReference type="GO" id="GO:0006488">
    <property type="term" value="P:dolichol-linked oligosaccharide biosynthetic process"/>
    <property type="evidence" value="ECO:0007669"/>
    <property type="project" value="InterPro"/>
</dbReference>
<dbReference type="RefSeq" id="XP_021286361.1">
    <property type="nucleotide sequence ID" value="XM_021430686.1"/>
</dbReference>
<dbReference type="PANTHER" id="PTHR14624:SF0">
    <property type="entry name" value="POLYPRENOL REDUCTASE"/>
    <property type="match status" value="1"/>
</dbReference>
<proteinExistence type="predicted"/>
<keyword evidence="2" id="KW-1185">Reference proteome</keyword>
<name>A0A6J1AHS9_9ROSI</name>
<keyword evidence="1" id="KW-0812">Transmembrane</keyword>
<accession>A0A6J1AHS9</accession>
<keyword evidence="1" id="KW-0472">Membrane</keyword>
<dbReference type="GO" id="GO:0016095">
    <property type="term" value="P:polyprenol catabolic process"/>
    <property type="evidence" value="ECO:0007669"/>
    <property type="project" value="TreeGrafter"/>
</dbReference>
<protein>
    <submittedName>
        <fullName evidence="3">LOW QUALITY PROTEIN: polyprenol reductase 2-like</fullName>
    </submittedName>
</protein>
<dbReference type="AlphaFoldDB" id="A0A6J1AHS9"/>